<dbReference type="AlphaFoldDB" id="A0A6B7PZ81"/>
<reference evidence="1" key="1">
    <citation type="submission" date="2019-08" db="EMBL/GenBank/DDBJ databases">
        <authorList>
            <person name="Zhou D."/>
            <person name="Chen F."/>
        </authorList>
    </citation>
    <scope>NUCLEOTIDE SEQUENCE</scope>
    <source>
        <strain evidence="1">QJ20133</strain>
        <plasmid evidence="1">pJ20133-VIM</plasmid>
    </source>
</reference>
<geneLocation type="plasmid" evidence="1">
    <name>pJ20133-VIM</name>
</geneLocation>
<protein>
    <submittedName>
        <fullName evidence="1">Uncharacterized protein</fullName>
    </submittedName>
</protein>
<proteinExistence type="predicted"/>
<evidence type="ECO:0000313" key="1">
    <source>
        <dbReference type="EMBL" id="QFX76327.1"/>
    </source>
</evidence>
<accession>A0A6B7PZ81</accession>
<name>A0A6B7PZ81_9PSED</name>
<sequence length="176" mass="19680">MNTQEQLRYYEAAIIAAPRRVLAGDDDWKKDITRDAGVYVIWQEKIPIYVGETSALRARMGDLTVFEHHTFARRTCDLFGLGARDRKGLISVYSSNYELSFCAVPFGRKEVEEYLILRWRSSLSNKVAARLLSGHQYNWVVPAAPVFDTGAGSASDIQGLPGNRAKEPDVVAVAEL</sequence>
<organism evidence="1">
    <name type="scientific">Pseudomonas monteilii</name>
    <dbReference type="NCBI Taxonomy" id="76759"/>
    <lineage>
        <taxon>Bacteria</taxon>
        <taxon>Pseudomonadati</taxon>
        <taxon>Pseudomonadota</taxon>
        <taxon>Gammaproteobacteria</taxon>
        <taxon>Pseudomonadales</taxon>
        <taxon>Pseudomonadaceae</taxon>
        <taxon>Pseudomonas</taxon>
    </lineage>
</organism>
<keyword evidence="1" id="KW-0614">Plasmid</keyword>
<dbReference type="RefSeq" id="WP_181718360.1">
    <property type="nucleotide sequence ID" value="NZ_MN310371.1"/>
</dbReference>
<dbReference type="EMBL" id="MN310371">
    <property type="protein sequence ID" value="QFX76327.1"/>
    <property type="molecule type" value="Genomic_DNA"/>
</dbReference>